<evidence type="ECO:0000313" key="4">
    <source>
        <dbReference type="EMBL" id="KAA4530986.1"/>
    </source>
</evidence>
<evidence type="ECO:0000313" key="6">
    <source>
        <dbReference type="Proteomes" id="UP000365824"/>
    </source>
</evidence>
<reference evidence="6 7" key="1">
    <citation type="journal article" date="2019" name="Nat. Med.">
        <title>A library of human gut bacterial isolates paired with longitudinal multiomics data enables mechanistic microbiome research.</title>
        <authorList>
            <person name="Poyet M."/>
            <person name="Groussin M."/>
            <person name="Gibbons S.M."/>
            <person name="Avila-Pacheco J."/>
            <person name="Jiang X."/>
            <person name="Kearney S.M."/>
            <person name="Perrotta A.R."/>
            <person name="Berdy B."/>
            <person name="Zhao S."/>
            <person name="Lieberman T.D."/>
            <person name="Swanson P.K."/>
            <person name="Smith M."/>
            <person name="Roesemann S."/>
            <person name="Alexander J.E."/>
            <person name="Rich S.A."/>
            <person name="Livny J."/>
            <person name="Vlamakis H."/>
            <person name="Clish C."/>
            <person name="Bullock K."/>
            <person name="Deik A."/>
            <person name="Scott J."/>
            <person name="Pierce K.A."/>
            <person name="Xavier R.J."/>
            <person name="Alm E.J."/>
        </authorList>
    </citation>
    <scope>NUCLEOTIDE SEQUENCE [LARGE SCALE GENOMIC DNA]</scope>
    <source>
        <strain evidence="5 7">BIOML-A14</strain>
        <strain evidence="3 6">BIOML-A160</strain>
        <strain evidence="4 8">BIOML-A41</strain>
    </source>
</reference>
<keyword evidence="1" id="KW-0812">Transmembrane</keyword>
<evidence type="ECO:0000313" key="3">
    <source>
        <dbReference type="EMBL" id="KAA3924277.1"/>
    </source>
</evidence>
<feature type="signal peptide" evidence="2">
    <location>
        <begin position="1"/>
        <end position="25"/>
    </location>
</feature>
<comment type="caution">
    <text evidence="3">The sequence shown here is derived from an EMBL/GenBank/DDBJ whole genome shotgun (WGS) entry which is preliminary data.</text>
</comment>
<feature type="transmembrane region" description="Helical" evidence="1">
    <location>
        <begin position="159"/>
        <end position="181"/>
    </location>
</feature>
<dbReference type="Proteomes" id="UP000478493">
    <property type="component" value="Unassembled WGS sequence"/>
</dbReference>
<accession>A0A139KWK0</accession>
<dbReference type="AlphaFoldDB" id="A0A139KWK0"/>
<dbReference type="STRING" id="28116.Bovatus_00732"/>
<evidence type="ECO:0000313" key="7">
    <source>
        <dbReference type="Proteomes" id="UP000435985"/>
    </source>
</evidence>
<feature type="chain" id="PRO_5044056518" description="Protein BatD" evidence="2">
    <location>
        <begin position="26"/>
        <end position="362"/>
    </location>
</feature>
<name>A0A139KWK0_BACOV</name>
<gene>
    <name evidence="4" type="ORF">F3B85_19785</name>
    <name evidence="5" type="ORF">F3B98_07810</name>
    <name evidence="3" type="ORF">F3F25_22280</name>
</gene>
<evidence type="ECO:0000256" key="2">
    <source>
        <dbReference type="SAM" id="SignalP"/>
    </source>
</evidence>
<evidence type="ECO:0008006" key="9">
    <source>
        <dbReference type="Google" id="ProtNLM"/>
    </source>
</evidence>
<keyword evidence="1" id="KW-0472">Membrane</keyword>
<dbReference type="EMBL" id="VWFO01000006">
    <property type="protein sequence ID" value="KAA4665515.1"/>
    <property type="molecule type" value="Genomic_DNA"/>
</dbReference>
<keyword evidence="2" id="KW-0732">Signal</keyword>
<dbReference type="Proteomes" id="UP000435985">
    <property type="component" value="Unassembled WGS sequence"/>
</dbReference>
<dbReference type="EMBL" id="VWGP01000017">
    <property type="protein sequence ID" value="KAA4530986.1"/>
    <property type="molecule type" value="Genomic_DNA"/>
</dbReference>
<evidence type="ECO:0000313" key="8">
    <source>
        <dbReference type="Proteomes" id="UP000478493"/>
    </source>
</evidence>
<evidence type="ECO:0000313" key="5">
    <source>
        <dbReference type="EMBL" id="KAA4665515.1"/>
    </source>
</evidence>
<dbReference type="Proteomes" id="UP000365824">
    <property type="component" value="Unassembled WGS sequence"/>
</dbReference>
<organism evidence="3 6">
    <name type="scientific">Bacteroides ovatus</name>
    <dbReference type="NCBI Taxonomy" id="28116"/>
    <lineage>
        <taxon>Bacteria</taxon>
        <taxon>Pseudomonadati</taxon>
        <taxon>Bacteroidota</taxon>
        <taxon>Bacteroidia</taxon>
        <taxon>Bacteroidales</taxon>
        <taxon>Bacteroidaceae</taxon>
        <taxon>Bacteroides</taxon>
    </lineage>
</organism>
<evidence type="ECO:0000256" key="1">
    <source>
        <dbReference type="SAM" id="Phobius"/>
    </source>
</evidence>
<feature type="transmembrane region" description="Helical" evidence="1">
    <location>
        <begin position="333"/>
        <end position="355"/>
    </location>
</feature>
<proteinExistence type="predicted"/>
<protein>
    <recommendedName>
        <fullName evidence="9">Protein BatD</fullName>
    </recommendedName>
</protein>
<keyword evidence="1" id="KW-1133">Transmembrane helix</keyword>
<dbReference type="RefSeq" id="WP_004312449.1">
    <property type="nucleotide sequence ID" value="NZ_CABKQC010000008.1"/>
</dbReference>
<dbReference type="EMBL" id="VWLB01000046">
    <property type="protein sequence ID" value="KAA3924277.1"/>
    <property type="molecule type" value="Genomic_DNA"/>
</dbReference>
<sequence length="362" mass="41251">MESKMNRNIILIALLGLLFVSKAVAQSVTVEAKIDSLQILIGEQAKVQLQVAMDAKQRAIFPAYTDTLVRGVEIIETVKPDTQFLNDRQRMVITQEYIITSFDSALYYLPPMPVTVDGKVYNSKALALKVYSMPVDTLHPDQFFGQKSVMKAPFAWEDWYGLIACSFLALPLLGLLIYLIVRIRDNKPIIRKIKVEPKLPPHQAAMKEIERIKTEKVWQKGQSKEYYTELTDAIRTYIKDRFGFNALEMTSSEIIDQLLEMNDKEAISDLKLLFQTADLVKFAKHNPQMNENDANLINAIDFINETKQPEEENQKPQPTEITIIEKRSLRVKAMLICGIALLSAALIGTFIYIGLQLYNLFV</sequence>